<evidence type="ECO:0000256" key="1">
    <source>
        <dbReference type="SAM" id="Phobius"/>
    </source>
</evidence>
<feature type="transmembrane region" description="Helical" evidence="1">
    <location>
        <begin position="50"/>
        <end position="68"/>
    </location>
</feature>
<sequence>MAKINAKFLKNINDTTLYLFASCKAFTFAANDVGSEKVKSIANFFETGNIAIIIWIIILSCTFLKTIIHGIESYRSISDTEQPKQ</sequence>
<accession>A0AB34CRT2</accession>
<evidence type="ECO:0000313" key="2">
    <source>
        <dbReference type="EMBL" id="KAA6129032.1"/>
    </source>
</evidence>
<dbReference type="Proteomes" id="UP000324255">
    <property type="component" value="Unassembled WGS sequence"/>
</dbReference>
<protein>
    <submittedName>
        <fullName evidence="2">Uncharacterized protein</fullName>
    </submittedName>
</protein>
<evidence type="ECO:0000313" key="3">
    <source>
        <dbReference type="Proteomes" id="UP000324255"/>
    </source>
</evidence>
<comment type="caution">
    <text evidence="2">The sequence shown here is derived from an EMBL/GenBank/DDBJ whole genome shotgun (WGS) entry which is preliminary data.</text>
</comment>
<keyword evidence="1" id="KW-0472">Membrane</keyword>
<reference evidence="2 3" key="1">
    <citation type="submission" date="2019-09" db="EMBL/GenBank/DDBJ databases">
        <title>Genomic diversity of phyloplane-associated Pantoea species in Pakistan cotton crop.</title>
        <authorList>
            <person name="Tufail M.R."/>
            <person name="Cook D.R."/>
        </authorList>
    </citation>
    <scope>NUCLEOTIDE SEQUENCE [LARGE SCALE GENOMIC DNA]</scope>
    <source>
        <strain evidence="2 3">B_8</strain>
    </source>
</reference>
<gene>
    <name evidence="2" type="ORF">F3I20_01660</name>
</gene>
<keyword evidence="3" id="KW-1185">Reference proteome</keyword>
<keyword evidence="1" id="KW-0812">Transmembrane</keyword>
<dbReference type="RefSeq" id="WP_150036943.1">
    <property type="nucleotide sequence ID" value="NZ_VWVM01000001.1"/>
</dbReference>
<dbReference type="EMBL" id="VWVM01000001">
    <property type="protein sequence ID" value="KAA6129032.1"/>
    <property type="molecule type" value="Genomic_DNA"/>
</dbReference>
<proteinExistence type="predicted"/>
<name>A0AB34CRT2_9GAMM</name>
<dbReference type="AlphaFoldDB" id="A0AB34CRT2"/>
<organism evidence="2 3">
    <name type="scientific">Candidatus Pantoea gossypiicola</name>
    <dbReference type="NCBI Taxonomy" id="2608008"/>
    <lineage>
        <taxon>Bacteria</taxon>
        <taxon>Pseudomonadati</taxon>
        <taxon>Pseudomonadota</taxon>
        <taxon>Gammaproteobacteria</taxon>
        <taxon>Enterobacterales</taxon>
        <taxon>Erwiniaceae</taxon>
        <taxon>Pantoea</taxon>
    </lineage>
</organism>
<keyword evidence="1" id="KW-1133">Transmembrane helix</keyword>